<dbReference type="VEuPathDB" id="FungiDB:MPH_00898"/>
<comment type="caution">
    <text evidence="1">The sequence shown here is derived from an EMBL/GenBank/DDBJ whole genome shotgun (WGS) entry which is preliminary data.</text>
</comment>
<accession>K2SYS7</accession>
<evidence type="ECO:0000313" key="2">
    <source>
        <dbReference type="Proteomes" id="UP000007129"/>
    </source>
</evidence>
<dbReference type="AlphaFoldDB" id="K2SYS7"/>
<protein>
    <submittedName>
        <fullName evidence="1">Uncharacterized protein</fullName>
    </submittedName>
</protein>
<name>K2SYS7_MACPH</name>
<reference evidence="1 2" key="1">
    <citation type="journal article" date="2012" name="BMC Genomics">
        <title>Tools to kill: Genome of one of the most destructive plant pathogenic fungi Macrophomina phaseolina.</title>
        <authorList>
            <person name="Islam M.S."/>
            <person name="Haque M.S."/>
            <person name="Islam M.M."/>
            <person name="Emdad E.M."/>
            <person name="Halim A."/>
            <person name="Hossen Q.M.M."/>
            <person name="Hossain M.Z."/>
            <person name="Ahmed B."/>
            <person name="Rahim S."/>
            <person name="Rahman M.S."/>
            <person name="Alam M.M."/>
            <person name="Hou S."/>
            <person name="Wan X."/>
            <person name="Saito J.A."/>
            <person name="Alam M."/>
        </authorList>
    </citation>
    <scope>NUCLEOTIDE SEQUENCE [LARGE SCALE GENOMIC DNA]</scope>
    <source>
        <strain evidence="1 2">MS6</strain>
    </source>
</reference>
<dbReference type="EMBL" id="AHHD01000036">
    <property type="protein sequence ID" value="EKG21775.1"/>
    <property type="molecule type" value="Genomic_DNA"/>
</dbReference>
<dbReference type="InParanoid" id="K2SYS7"/>
<evidence type="ECO:0000313" key="1">
    <source>
        <dbReference type="EMBL" id="EKG21775.1"/>
    </source>
</evidence>
<proteinExistence type="predicted"/>
<dbReference type="HOGENOM" id="CLU_1731820_0_0_1"/>
<organism evidence="1 2">
    <name type="scientific">Macrophomina phaseolina (strain MS6)</name>
    <name type="common">Charcoal rot fungus</name>
    <dbReference type="NCBI Taxonomy" id="1126212"/>
    <lineage>
        <taxon>Eukaryota</taxon>
        <taxon>Fungi</taxon>
        <taxon>Dikarya</taxon>
        <taxon>Ascomycota</taxon>
        <taxon>Pezizomycotina</taxon>
        <taxon>Dothideomycetes</taxon>
        <taxon>Dothideomycetes incertae sedis</taxon>
        <taxon>Botryosphaeriales</taxon>
        <taxon>Botryosphaeriaceae</taxon>
        <taxon>Macrophomina</taxon>
    </lineage>
</organism>
<dbReference type="Proteomes" id="UP000007129">
    <property type="component" value="Unassembled WGS sequence"/>
</dbReference>
<sequence length="151" mass="17151">MDGANDAKAAVIPTANWGKTITKGVLTYRNYQFYDPKNTYPAALQNLTAPVLPALQSTVKQRSMYQILISTLERATFVAWIVLNHALPNPNIWMGFEDGSVASKLWKNLWHRQYMFIWLPEKHVPNKPQTEAWAYSPSPTSSLPRFLTVGE</sequence>
<gene>
    <name evidence="1" type="ORF">MPH_00898</name>
</gene>